<dbReference type="Gene3D" id="3.40.50.10770">
    <property type="entry name" value="Hypothetical protein VC1899 like domain (Restriction endonuclease-like)"/>
    <property type="match status" value="1"/>
</dbReference>
<comment type="caution">
    <text evidence="1">The sequence shown here is derived from an EMBL/GenBank/DDBJ whole genome shotgun (WGS) entry which is preliminary data.</text>
</comment>
<dbReference type="EMBL" id="VIAQ01000020">
    <property type="protein sequence ID" value="TQD23570.1"/>
    <property type="molecule type" value="Genomic_DNA"/>
</dbReference>
<gene>
    <name evidence="1" type="ORF">FKV42_13700</name>
</gene>
<dbReference type="OrthoDB" id="111645at2157"/>
<evidence type="ECO:0000313" key="2">
    <source>
        <dbReference type="Proteomes" id="UP000319335"/>
    </source>
</evidence>
<proteinExistence type="predicted"/>
<protein>
    <submittedName>
        <fullName evidence="1">Uncharacterized protein</fullName>
    </submittedName>
</protein>
<sequence length="256" mass="29597">MTIKEKIHIMSAGANVHNTFPIAIYNISPASEVYVIAEKRVYEDSDNPKTQESRVAIRKSIEDLIKLATPIVKNGVHEVIIEADTIDYIRAKVFEIYKNNPNAQYYFNVSGGTKILSIGLFMMAIWLEATPYHIDMEDIANEIPIPKVHIEDFQSNQNRETILRILDAQKPSDEDNLKTLSRMKLREKLSKEYIPIRDKNREDRTLKDGVFNSLTHDLLKWNLIDERHIEGRKKEKEYILTPDGELTLKFVSLKGK</sequence>
<dbReference type="Proteomes" id="UP000319335">
    <property type="component" value="Unassembled WGS sequence"/>
</dbReference>
<accession>A0A7Z8KPD0</accession>
<keyword evidence="2" id="KW-1185">Reference proteome</keyword>
<reference evidence="1 2" key="1">
    <citation type="submission" date="2019-06" db="EMBL/GenBank/DDBJ databases">
        <title>Draft genome sequence of Methanolobus vulcani B1d.</title>
        <authorList>
            <person name="Creighbaum A.J."/>
            <person name="Ticak T."/>
            <person name="Hariraju D."/>
            <person name="Arivett B.A."/>
            <person name="Ferguson D.J.Jr."/>
        </authorList>
    </citation>
    <scope>NUCLEOTIDE SEQUENCE [LARGE SCALE GENOMIC DNA]</scope>
    <source>
        <strain evidence="1 2">B1d</strain>
    </source>
</reference>
<dbReference type="AlphaFoldDB" id="A0A7Z8KPD0"/>
<evidence type="ECO:0000313" key="1">
    <source>
        <dbReference type="EMBL" id="TQD23570.1"/>
    </source>
</evidence>
<dbReference type="RefSeq" id="WP_154810886.1">
    <property type="nucleotide sequence ID" value="NZ_VIAQ01000020.1"/>
</dbReference>
<organism evidence="1 2">
    <name type="scientific">Methanolobus vulcani</name>
    <dbReference type="NCBI Taxonomy" id="38026"/>
    <lineage>
        <taxon>Archaea</taxon>
        <taxon>Methanobacteriati</taxon>
        <taxon>Methanobacteriota</taxon>
        <taxon>Stenosarchaea group</taxon>
        <taxon>Methanomicrobia</taxon>
        <taxon>Methanosarcinales</taxon>
        <taxon>Methanosarcinaceae</taxon>
        <taxon>Methanolobus</taxon>
    </lineage>
</organism>
<name>A0A7Z8KPD0_9EURY</name>